<dbReference type="SUPFAM" id="SSF51905">
    <property type="entry name" value="FAD/NAD(P)-binding domain"/>
    <property type="match status" value="2"/>
</dbReference>
<dbReference type="SUPFAM" id="SSF55424">
    <property type="entry name" value="FAD/NAD-linked reductases, dimerisation (C-terminal) domain"/>
    <property type="match status" value="1"/>
</dbReference>
<evidence type="ECO:0000256" key="4">
    <source>
        <dbReference type="ARBA" id="ARBA00023002"/>
    </source>
</evidence>
<evidence type="ECO:0000259" key="6">
    <source>
        <dbReference type="Pfam" id="PF14759"/>
    </source>
</evidence>
<comment type="cofactor">
    <cofactor evidence="1">
        <name>FAD</name>
        <dbReference type="ChEBI" id="CHEBI:57692"/>
    </cofactor>
</comment>
<dbReference type="Gene3D" id="3.50.50.60">
    <property type="entry name" value="FAD/NAD(P)-binding domain"/>
    <property type="match status" value="2"/>
</dbReference>
<dbReference type="PANTHER" id="PTHR43557:SF2">
    <property type="entry name" value="RIESKE DOMAIN-CONTAINING PROTEIN-RELATED"/>
    <property type="match status" value="1"/>
</dbReference>
<evidence type="ECO:0000259" key="5">
    <source>
        <dbReference type="Pfam" id="PF07992"/>
    </source>
</evidence>
<reference evidence="7" key="1">
    <citation type="journal article" date="2020" name="mSystems">
        <title>Genome- and Community-Level Interaction Insights into Carbon Utilization and Element Cycling Functions of Hydrothermarchaeota in Hydrothermal Sediment.</title>
        <authorList>
            <person name="Zhou Z."/>
            <person name="Liu Y."/>
            <person name="Xu W."/>
            <person name="Pan J."/>
            <person name="Luo Z.H."/>
            <person name="Li M."/>
        </authorList>
    </citation>
    <scope>NUCLEOTIDE SEQUENCE [LARGE SCALE GENOMIC DNA]</scope>
    <source>
        <strain evidence="7">SpSt-222</strain>
    </source>
</reference>
<feature type="domain" description="Reductase C-terminal" evidence="6">
    <location>
        <begin position="320"/>
        <end position="403"/>
    </location>
</feature>
<evidence type="ECO:0000256" key="1">
    <source>
        <dbReference type="ARBA" id="ARBA00001974"/>
    </source>
</evidence>
<dbReference type="PRINTS" id="PR00368">
    <property type="entry name" value="FADPNR"/>
</dbReference>
<dbReference type="EMBL" id="DSJL01000001">
    <property type="protein sequence ID" value="HEF63988.1"/>
    <property type="molecule type" value="Genomic_DNA"/>
</dbReference>
<proteinExistence type="predicted"/>
<dbReference type="Pfam" id="PF14759">
    <property type="entry name" value="Reductase_C"/>
    <property type="match status" value="1"/>
</dbReference>
<dbReference type="InterPro" id="IPR036188">
    <property type="entry name" value="FAD/NAD-bd_sf"/>
</dbReference>
<dbReference type="AlphaFoldDB" id="A0A7C2BGN1"/>
<feature type="domain" description="FAD/NAD(P)-binding" evidence="5">
    <location>
        <begin position="5"/>
        <end position="299"/>
    </location>
</feature>
<keyword evidence="2" id="KW-0285">Flavoprotein</keyword>
<protein>
    <submittedName>
        <fullName evidence="7">Oxidoreductase</fullName>
    </submittedName>
</protein>
<keyword evidence="4" id="KW-0560">Oxidoreductase</keyword>
<evidence type="ECO:0000256" key="3">
    <source>
        <dbReference type="ARBA" id="ARBA00022827"/>
    </source>
</evidence>
<gene>
    <name evidence="7" type="ORF">ENP47_00020</name>
</gene>
<dbReference type="GO" id="GO:0016651">
    <property type="term" value="F:oxidoreductase activity, acting on NAD(P)H"/>
    <property type="evidence" value="ECO:0007669"/>
    <property type="project" value="TreeGrafter"/>
</dbReference>
<dbReference type="InterPro" id="IPR050446">
    <property type="entry name" value="FAD-oxidoreductase/Apoptosis"/>
</dbReference>
<keyword evidence="3" id="KW-0274">FAD</keyword>
<dbReference type="PANTHER" id="PTHR43557">
    <property type="entry name" value="APOPTOSIS-INDUCING FACTOR 1"/>
    <property type="match status" value="1"/>
</dbReference>
<accession>A0A7C2BGN1</accession>
<dbReference type="PRINTS" id="PR00411">
    <property type="entry name" value="PNDRDTASEI"/>
</dbReference>
<evidence type="ECO:0000256" key="2">
    <source>
        <dbReference type="ARBA" id="ARBA00022630"/>
    </source>
</evidence>
<evidence type="ECO:0000313" key="7">
    <source>
        <dbReference type="EMBL" id="HEF63988.1"/>
    </source>
</evidence>
<organism evidence="7">
    <name type="scientific">Thermomicrobium roseum</name>
    <dbReference type="NCBI Taxonomy" id="500"/>
    <lineage>
        <taxon>Bacteria</taxon>
        <taxon>Pseudomonadati</taxon>
        <taxon>Thermomicrobiota</taxon>
        <taxon>Thermomicrobia</taxon>
        <taxon>Thermomicrobiales</taxon>
        <taxon>Thermomicrobiaceae</taxon>
        <taxon>Thermomicrobium</taxon>
    </lineage>
</organism>
<dbReference type="GO" id="GO:0005737">
    <property type="term" value="C:cytoplasm"/>
    <property type="evidence" value="ECO:0007669"/>
    <property type="project" value="TreeGrafter"/>
</dbReference>
<sequence>MPETCLVIGAGVAAFGFANAIRDAGYQGRVVIVGAEEFPPYERPPLSKAYLLGKKHEDDLIYRPLSFYEERGITLVLGERIATLDLQARSAQAESGKTYHFDQLVLATGANPIRLPIPGAELPGVRVLRSMADARALRDDLHRVERVLVIGGGFIGCEVAASARTLGKQVTLVETMPVLLGRALGEQIGSAIARVHERRGVVLRLGRRVEALEGRARVERAILDDGTVLPCDLVVVGIGVRPALPAIDGELEIDNGVVVDATCAASAPGVWAAGDVARWWHPTIQRAIRVEHYDNALAMGAAVAKAVAGQPEPYAPVPSFWSDQYDLTIQYYGYPVEWDEIIVRGDLDQPAFTAFYLASGRIFGAVIVGRPKDMRPARRLVERLAQVDRAVLSDPEVDLRTLLS</sequence>
<dbReference type="InterPro" id="IPR028202">
    <property type="entry name" value="Reductase_C"/>
</dbReference>
<comment type="caution">
    <text evidence="7">The sequence shown here is derived from an EMBL/GenBank/DDBJ whole genome shotgun (WGS) entry which is preliminary data.</text>
</comment>
<dbReference type="Pfam" id="PF07992">
    <property type="entry name" value="Pyr_redox_2"/>
    <property type="match status" value="1"/>
</dbReference>
<dbReference type="InterPro" id="IPR023753">
    <property type="entry name" value="FAD/NAD-binding_dom"/>
</dbReference>
<name>A0A7C2BGN1_THERO</name>
<dbReference type="Gene3D" id="3.30.390.30">
    <property type="match status" value="1"/>
</dbReference>
<dbReference type="InterPro" id="IPR016156">
    <property type="entry name" value="FAD/NAD-linked_Rdtase_dimer_sf"/>
</dbReference>